<feature type="domain" description="Response regulatory" evidence="6">
    <location>
        <begin position="4"/>
        <end position="118"/>
    </location>
</feature>
<accession>A0A2W5TL99</accession>
<dbReference type="InterPro" id="IPR001789">
    <property type="entry name" value="Sig_transdc_resp-reg_receiver"/>
</dbReference>
<dbReference type="InterPro" id="IPR011006">
    <property type="entry name" value="CheY-like_superfamily"/>
</dbReference>
<evidence type="ECO:0000313" key="8">
    <source>
        <dbReference type="EMBL" id="PZR13576.1"/>
    </source>
</evidence>
<reference evidence="8 9" key="1">
    <citation type="submission" date="2017-08" db="EMBL/GenBank/DDBJ databases">
        <title>Infants hospitalized years apart are colonized by the same room-sourced microbial strains.</title>
        <authorList>
            <person name="Brooks B."/>
            <person name="Olm M.R."/>
            <person name="Firek B.A."/>
            <person name="Baker R."/>
            <person name="Thomas B.C."/>
            <person name="Morowitz M.J."/>
            <person name="Banfield J.F."/>
        </authorList>
    </citation>
    <scope>NUCLEOTIDE SEQUENCE [LARGE SCALE GENOMIC DNA]</scope>
    <source>
        <strain evidence="8">S2_003_000_R2_14</strain>
    </source>
</reference>
<evidence type="ECO:0000256" key="2">
    <source>
        <dbReference type="ARBA" id="ARBA00023012"/>
    </source>
</evidence>
<protein>
    <submittedName>
        <fullName evidence="8">DNA-binding response regulator</fullName>
    </submittedName>
</protein>
<dbReference type="GO" id="GO:0006355">
    <property type="term" value="P:regulation of DNA-templated transcription"/>
    <property type="evidence" value="ECO:0007669"/>
    <property type="project" value="InterPro"/>
</dbReference>
<dbReference type="SUPFAM" id="SSF46894">
    <property type="entry name" value="C-terminal effector domain of the bipartite response regulators"/>
    <property type="match status" value="1"/>
</dbReference>
<dbReference type="GO" id="GO:0000156">
    <property type="term" value="F:phosphorelay response regulator activity"/>
    <property type="evidence" value="ECO:0007669"/>
    <property type="project" value="TreeGrafter"/>
</dbReference>
<dbReference type="Proteomes" id="UP000249061">
    <property type="component" value="Unassembled WGS sequence"/>
</dbReference>
<proteinExistence type="predicted"/>
<dbReference type="InterPro" id="IPR039420">
    <property type="entry name" value="WalR-like"/>
</dbReference>
<feature type="DNA-binding region" description="OmpR/PhoB-type" evidence="5">
    <location>
        <begin position="129"/>
        <end position="228"/>
    </location>
</feature>
<dbReference type="Pfam" id="PF00072">
    <property type="entry name" value="Response_reg"/>
    <property type="match status" value="1"/>
</dbReference>
<sequence>MADRVLVIEDEALVRDLVVLNLKHAGYDVVSQSTFATGAKALASPDVSLAIVDVMLPGGEGFQLVREARDAGVRCPILMLTARSEVQARVRGLDCGADDYLTKPFDVTELLARVRSLLRRASGTVVTPGRSLEVGSFSVRFDTGRALTNEGEVTLSDKELRLMELFSRNVDKVLSRADILEEVWGMDAFPTDRTIDNFILRLRKLFEPNAENPVHFVTVRGRGYLFRP</sequence>
<evidence type="ECO:0000259" key="7">
    <source>
        <dbReference type="PROSITE" id="PS51755"/>
    </source>
</evidence>
<dbReference type="Gene3D" id="1.10.10.10">
    <property type="entry name" value="Winged helix-like DNA-binding domain superfamily/Winged helix DNA-binding domain"/>
    <property type="match status" value="1"/>
</dbReference>
<dbReference type="SUPFAM" id="SSF52172">
    <property type="entry name" value="CheY-like"/>
    <property type="match status" value="1"/>
</dbReference>
<evidence type="ECO:0000256" key="3">
    <source>
        <dbReference type="ARBA" id="ARBA00023125"/>
    </source>
</evidence>
<dbReference type="InterPro" id="IPR001867">
    <property type="entry name" value="OmpR/PhoB-type_DNA-bd"/>
</dbReference>
<dbReference type="InterPro" id="IPR016032">
    <property type="entry name" value="Sig_transdc_resp-reg_C-effctor"/>
</dbReference>
<keyword evidence="1 4" id="KW-0597">Phosphoprotein</keyword>
<dbReference type="PANTHER" id="PTHR48111">
    <property type="entry name" value="REGULATOR OF RPOS"/>
    <property type="match status" value="1"/>
</dbReference>
<dbReference type="GO" id="GO:0000976">
    <property type="term" value="F:transcription cis-regulatory region binding"/>
    <property type="evidence" value="ECO:0007669"/>
    <property type="project" value="TreeGrafter"/>
</dbReference>
<dbReference type="SMART" id="SM00862">
    <property type="entry name" value="Trans_reg_C"/>
    <property type="match status" value="1"/>
</dbReference>
<evidence type="ECO:0000313" key="9">
    <source>
        <dbReference type="Proteomes" id="UP000249061"/>
    </source>
</evidence>
<dbReference type="PROSITE" id="PS51755">
    <property type="entry name" value="OMPR_PHOB"/>
    <property type="match status" value="1"/>
</dbReference>
<evidence type="ECO:0000256" key="1">
    <source>
        <dbReference type="ARBA" id="ARBA00022553"/>
    </source>
</evidence>
<organism evidence="8 9">
    <name type="scientific">Archangium gephyra</name>
    <dbReference type="NCBI Taxonomy" id="48"/>
    <lineage>
        <taxon>Bacteria</taxon>
        <taxon>Pseudomonadati</taxon>
        <taxon>Myxococcota</taxon>
        <taxon>Myxococcia</taxon>
        <taxon>Myxococcales</taxon>
        <taxon>Cystobacterineae</taxon>
        <taxon>Archangiaceae</taxon>
        <taxon>Archangium</taxon>
    </lineage>
</organism>
<feature type="modified residue" description="4-aspartylphosphate" evidence="4">
    <location>
        <position position="53"/>
    </location>
</feature>
<name>A0A2W5TL99_9BACT</name>
<dbReference type="CDD" id="cd00383">
    <property type="entry name" value="trans_reg_C"/>
    <property type="match status" value="1"/>
</dbReference>
<comment type="caution">
    <text evidence="8">The sequence shown here is derived from an EMBL/GenBank/DDBJ whole genome shotgun (WGS) entry which is preliminary data.</text>
</comment>
<dbReference type="AlphaFoldDB" id="A0A2W5TL99"/>
<gene>
    <name evidence="8" type="ORF">DI536_12570</name>
</gene>
<dbReference type="EMBL" id="QFQP01000009">
    <property type="protein sequence ID" value="PZR13576.1"/>
    <property type="molecule type" value="Genomic_DNA"/>
</dbReference>
<dbReference type="GO" id="GO:0005829">
    <property type="term" value="C:cytosol"/>
    <property type="evidence" value="ECO:0007669"/>
    <property type="project" value="TreeGrafter"/>
</dbReference>
<dbReference type="PANTHER" id="PTHR48111:SF40">
    <property type="entry name" value="PHOSPHATE REGULON TRANSCRIPTIONAL REGULATORY PROTEIN PHOB"/>
    <property type="match status" value="1"/>
</dbReference>
<evidence type="ECO:0000259" key="6">
    <source>
        <dbReference type="PROSITE" id="PS50110"/>
    </source>
</evidence>
<keyword evidence="3 5" id="KW-0238">DNA-binding</keyword>
<dbReference type="Gene3D" id="6.10.250.690">
    <property type="match status" value="1"/>
</dbReference>
<keyword evidence="2" id="KW-0902">Two-component regulatory system</keyword>
<evidence type="ECO:0000256" key="4">
    <source>
        <dbReference type="PROSITE-ProRule" id="PRU00169"/>
    </source>
</evidence>
<dbReference type="Pfam" id="PF00486">
    <property type="entry name" value="Trans_reg_C"/>
    <property type="match status" value="1"/>
</dbReference>
<dbReference type="GO" id="GO:0032993">
    <property type="term" value="C:protein-DNA complex"/>
    <property type="evidence" value="ECO:0007669"/>
    <property type="project" value="TreeGrafter"/>
</dbReference>
<feature type="domain" description="OmpR/PhoB-type" evidence="7">
    <location>
        <begin position="129"/>
        <end position="228"/>
    </location>
</feature>
<dbReference type="PROSITE" id="PS50110">
    <property type="entry name" value="RESPONSE_REGULATORY"/>
    <property type="match status" value="1"/>
</dbReference>
<evidence type="ECO:0000256" key="5">
    <source>
        <dbReference type="PROSITE-ProRule" id="PRU01091"/>
    </source>
</evidence>
<dbReference type="Gene3D" id="3.40.50.2300">
    <property type="match status" value="1"/>
</dbReference>
<dbReference type="SMART" id="SM00448">
    <property type="entry name" value="REC"/>
    <property type="match status" value="1"/>
</dbReference>
<dbReference type="InterPro" id="IPR036388">
    <property type="entry name" value="WH-like_DNA-bd_sf"/>
</dbReference>